<evidence type="ECO:0000256" key="5">
    <source>
        <dbReference type="ARBA" id="ARBA00023172"/>
    </source>
</evidence>
<dbReference type="NCBIfam" id="TIGR00613">
    <property type="entry name" value="reco"/>
    <property type="match status" value="1"/>
</dbReference>
<dbReference type="AlphaFoldDB" id="A0A0A3AJU9"/>
<keyword evidence="5 8" id="KW-0233">DNA recombination</keyword>
<evidence type="ECO:0000259" key="9">
    <source>
        <dbReference type="Pfam" id="PF11967"/>
    </source>
</evidence>
<organism evidence="10 11">
    <name type="scientific">Chelonobacter oris</name>
    <dbReference type="NCBI Taxonomy" id="505317"/>
    <lineage>
        <taxon>Bacteria</taxon>
        <taxon>Pseudomonadati</taxon>
        <taxon>Pseudomonadota</taxon>
        <taxon>Gammaproteobacteria</taxon>
        <taxon>Pasteurellales</taxon>
        <taxon>Pasteurellaceae</taxon>
        <taxon>Chelonobacter</taxon>
    </lineage>
</organism>
<dbReference type="Proteomes" id="UP000030380">
    <property type="component" value="Unassembled WGS sequence"/>
</dbReference>
<evidence type="ECO:0000256" key="1">
    <source>
        <dbReference type="ARBA" id="ARBA00003065"/>
    </source>
</evidence>
<dbReference type="GO" id="GO:0006310">
    <property type="term" value="P:DNA recombination"/>
    <property type="evidence" value="ECO:0007669"/>
    <property type="project" value="UniProtKB-UniRule"/>
</dbReference>
<keyword evidence="4 8" id="KW-0227">DNA damage</keyword>
<dbReference type="GO" id="GO:0043590">
    <property type="term" value="C:bacterial nucleoid"/>
    <property type="evidence" value="ECO:0007669"/>
    <property type="project" value="TreeGrafter"/>
</dbReference>
<keyword evidence="11" id="KW-1185">Reference proteome</keyword>
<dbReference type="Pfam" id="PF02565">
    <property type="entry name" value="RecO_C"/>
    <property type="match status" value="2"/>
</dbReference>
<sequence>METWQRGFVLHRRPYNETSLLVDLFTEESGRLTVLAKGARAKRSPLKSLLQPFTPLLLRWSGRGDLKILTKTEAAALALPLQHTALYSAFYINELISRVIEIETPYPQLFQDYLTCLTALAVTQGSPTANLDGQSAVKQSAIEPCLRKFEFQLLQTLGYGVDFLHCAGSGLPVDPAMSYQYRAEQGFIASLINNNHTFYGNELLAFATLEFEQKSVLSAAKRFTRMALKPYLGSRPLKSRELFQTILPGRLKG</sequence>
<proteinExistence type="inferred from homology"/>
<evidence type="ECO:0000256" key="2">
    <source>
        <dbReference type="ARBA" id="ARBA00007452"/>
    </source>
</evidence>
<feature type="domain" description="DNA replication/recombination mediator RecO N-terminal" evidence="9">
    <location>
        <begin position="1"/>
        <end position="75"/>
    </location>
</feature>
<protein>
    <recommendedName>
        <fullName evidence="3 8">DNA repair protein RecO</fullName>
    </recommendedName>
    <alternativeName>
        <fullName evidence="7 8">Recombination protein O</fullName>
    </alternativeName>
</protein>
<comment type="similarity">
    <text evidence="2 8">Belongs to the RecO family.</text>
</comment>
<dbReference type="GO" id="GO:0006302">
    <property type="term" value="P:double-strand break repair"/>
    <property type="evidence" value="ECO:0007669"/>
    <property type="project" value="TreeGrafter"/>
</dbReference>
<comment type="caution">
    <text evidence="10">The sequence shown here is derived from an EMBL/GenBank/DDBJ whole genome shotgun (WGS) entry which is preliminary data.</text>
</comment>
<keyword evidence="6 8" id="KW-0234">DNA repair</keyword>
<evidence type="ECO:0000256" key="4">
    <source>
        <dbReference type="ARBA" id="ARBA00022763"/>
    </source>
</evidence>
<dbReference type="InterPro" id="IPR022572">
    <property type="entry name" value="DNA_rep/recomb_RecO_N"/>
</dbReference>
<gene>
    <name evidence="8 10" type="primary">recO</name>
    <name evidence="10" type="ORF">OA57_10905</name>
</gene>
<dbReference type="EMBL" id="JSUM01000016">
    <property type="protein sequence ID" value="KGQ69591.1"/>
    <property type="molecule type" value="Genomic_DNA"/>
</dbReference>
<dbReference type="Pfam" id="PF11967">
    <property type="entry name" value="RecO_N"/>
    <property type="match status" value="1"/>
</dbReference>
<dbReference type="Gene3D" id="1.20.1440.120">
    <property type="entry name" value="Recombination protein O, C-terminal domain"/>
    <property type="match status" value="1"/>
</dbReference>
<accession>A0A0A3AJU9</accession>
<dbReference type="SUPFAM" id="SSF50249">
    <property type="entry name" value="Nucleic acid-binding proteins"/>
    <property type="match status" value="1"/>
</dbReference>
<evidence type="ECO:0000256" key="6">
    <source>
        <dbReference type="ARBA" id="ARBA00023204"/>
    </source>
</evidence>
<evidence type="ECO:0000256" key="8">
    <source>
        <dbReference type="HAMAP-Rule" id="MF_00201"/>
    </source>
</evidence>
<evidence type="ECO:0000313" key="11">
    <source>
        <dbReference type="Proteomes" id="UP000030380"/>
    </source>
</evidence>
<evidence type="ECO:0000313" key="10">
    <source>
        <dbReference type="EMBL" id="KGQ69591.1"/>
    </source>
</evidence>
<reference evidence="10 11" key="1">
    <citation type="submission" date="2014-11" db="EMBL/GenBank/DDBJ databases">
        <title>Draft genome sequence of Chelonobacter oris 1662T, associated with respiratory disease in Hermann's Tortoises.</title>
        <authorList>
            <person name="Kudirkiene E."/>
            <person name="Hansen M.J."/>
            <person name="Bojesen A.M."/>
        </authorList>
    </citation>
    <scope>NUCLEOTIDE SEQUENCE [LARGE SCALE GENOMIC DNA]</scope>
    <source>
        <strain evidence="10 11">1662</strain>
    </source>
</reference>
<evidence type="ECO:0000256" key="7">
    <source>
        <dbReference type="ARBA" id="ARBA00033409"/>
    </source>
</evidence>
<dbReference type="PANTHER" id="PTHR33991:SF1">
    <property type="entry name" value="DNA REPAIR PROTEIN RECO"/>
    <property type="match status" value="1"/>
</dbReference>
<dbReference type="InterPro" id="IPR012340">
    <property type="entry name" value="NA-bd_OB-fold"/>
</dbReference>
<dbReference type="STRING" id="505317.OA57_10905"/>
<dbReference type="InterPro" id="IPR042242">
    <property type="entry name" value="RecO_C"/>
</dbReference>
<dbReference type="SUPFAM" id="SSF57863">
    <property type="entry name" value="ArfGap/RecO-like zinc finger"/>
    <property type="match status" value="1"/>
</dbReference>
<dbReference type="HAMAP" id="MF_00201">
    <property type="entry name" value="RecO"/>
    <property type="match status" value="1"/>
</dbReference>
<dbReference type="PANTHER" id="PTHR33991">
    <property type="entry name" value="DNA REPAIR PROTEIN RECO"/>
    <property type="match status" value="1"/>
</dbReference>
<dbReference type="Gene3D" id="2.40.50.140">
    <property type="entry name" value="Nucleic acid-binding proteins"/>
    <property type="match status" value="1"/>
</dbReference>
<comment type="function">
    <text evidence="1 8">Involved in DNA repair and RecF pathway recombination.</text>
</comment>
<name>A0A0A3AJU9_9PAST</name>
<dbReference type="InterPro" id="IPR003717">
    <property type="entry name" value="RecO"/>
</dbReference>
<evidence type="ECO:0000256" key="3">
    <source>
        <dbReference type="ARBA" id="ARBA00021310"/>
    </source>
</evidence>
<dbReference type="InterPro" id="IPR037278">
    <property type="entry name" value="ARFGAP/RecO"/>
</dbReference>